<evidence type="ECO:0000313" key="2">
    <source>
        <dbReference type="Proteomes" id="UP000821865"/>
    </source>
</evidence>
<organism evidence="1 2">
    <name type="scientific">Dermacentor silvarum</name>
    <name type="common">Tick</name>
    <dbReference type="NCBI Taxonomy" id="543639"/>
    <lineage>
        <taxon>Eukaryota</taxon>
        <taxon>Metazoa</taxon>
        <taxon>Ecdysozoa</taxon>
        <taxon>Arthropoda</taxon>
        <taxon>Chelicerata</taxon>
        <taxon>Arachnida</taxon>
        <taxon>Acari</taxon>
        <taxon>Parasitiformes</taxon>
        <taxon>Ixodida</taxon>
        <taxon>Ixodoidea</taxon>
        <taxon>Ixodidae</taxon>
        <taxon>Rhipicephalinae</taxon>
        <taxon>Dermacentor</taxon>
    </lineage>
</organism>
<reference evidence="1" key="1">
    <citation type="submission" date="2020-05" db="EMBL/GenBank/DDBJ databases">
        <title>Large-scale comparative analyses of tick genomes elucidate their genetic diversity and vector capacities.</title>
        <authorList>
            <person name="Jia N."/>
            <person name="Wang J."/>
            <person name="Shi W."/>
            <person name="Du L."/>
            <person name="Sun Y."/>
            <person name="Zhan W."/>
            <person name="Jiang J."/>
            <person name="Wang Q."/>
            <person name="Zhang B."/>
            <person name="Ji P."/>
            <person name="Sakyi L.B."/>
            <person name="Cui X."/>
            <person name="Yuan T."/>
            <person name="Jiang B."/>
            <person name="Yang W."/>
            <person name="Lam T.T.-Y."/>
            <person name="Chang Q."/>
            <person name="Ding S."/>
            <person name="Wang X."/>
            <person name="Zhu J."/>
            <person name="Ruan X."/>
            <person name="Zhao L."/>
            <person name="Wei J."/>
            <person name="Que T."/>
            <person name="Du C."/>
            <person name="Cheng J."/>
            <person name="Dai P."/>
            <person name="Han X."/>
            <person name="Huang E."/>
            <person name="Gao Y."/>
            <person name="Liu J."/>
            <person name="Shao H."/>
            <person name="Ye R."/>
            <person name="Li L."/>
            <person name="Wei W."/>
            <person name="Wang X."/>
            <person name="Wang C."/>
            <person name="Yang T."/>
            <person name="Huo Q."/>
            <person name="Li W."/>
            <person name="Guo W."/>
            <person name="Chen H."/>
            <person name="Zhou L."/>
            <person name="Ni X."/>
            <person name="Tian J."/>
            <person name="Zhou Y."/>
            <person name="Sheng Y."/>
            <person name="Liu T."/>
            <person name="Pan Y."/>
            <person name="Xia L."/>
            <person name="Li J."/>
            <person name="Zhao F."/>
            <person name="Cao W."/>
        </authorList>
    </citation>
    <scope>NUCLEOTIDE SEQUENCE</scope>
    <source>
        <strain evidence="1">Dsil-2018</strain>
    </source>
</reference>
<gene>
    <name evidence="1" type="ORF">HPB49_022987</name>
</gene>
<sequence length="480" mass="53777">MPDPGRRLVHRFRDHVVAGVNWRPTRFVDEVPSSRVCGLCRMIPKRMVLLPCGHALCQSCYAAISQGGDGRCSLDQEPFEEAECHGVDFPARKASSLKVYCWNEAHGCEYTGTMDRMLEHYENECTFHSVECLRCGERVQHSDLPSHYVAGCLTGVSSAITEYPSSESTALTLEHVSAALEDLKERLVDPNHDQLLPVVQSQLNELTQQVRNQEATFAEITRQVGACEHNLKREVAEIAAMITSTASHQQTIQQNSAEKASTSSTLSLRSEKVLILRKLEHLADQSRDLLEHLRQTSPQPDSSRVIAHCVPWDVDMRHLTSTLLTTPARIKAVGRASYFLTLENCDDIIHREGGPGTFAQVTVLHMRDTYFTLGVWKRNCGSTCDLVVDIVFDGILEDSKCVPSIWRVKVLHSEGKQSRLLTSIREHCYCKDDDYSYVHFHLEFSIGIGSLKNGFLRNGKMEFSIELDDDKMNGGVTGVS</sequence>
<dbReference type="Proteomes" id="UP000821865">
    <property type="component" value="Chromosome 10"/>
</dbReference>
<protein>
    <submittedName>
        <fullName evidence="1">Uncharacterized protein</fullName>
    </submittedName>
</protein>
<keyword evidence="2" id="KW-1185">Reference proteome</keyword>
<dbReference type="EMBL" id="CM023479">
    <property type="protein sequence ID" value="KAH7975053.1"/>
    <property type="molecule type" value="Genomic_DNA"/>
</dbReference>
<name>A0ACB8DRV4_DERSI</name>
<accession>A0ACB8DRV4</accession>
<proteinExistence type="predicted"/>
<evidence type="ECO:0000313" key="1">
    <source>
        <dbReference type="EMBL" id="KAH7975053.1"/>
    </source>
</evidence>
<comment type="caution">
    <text evidence="1">The sequence shown here is derived from an EMBL/GenBank/DDBJ whole genome shotgun (WGS) entry which is preliminary data.</text>
</comment>